<dbReference type="FunFam" id="3.30.70.1430:FF:000001">
    <property type="entry name" value="Efflux pump membrane transporter"/>
    <property type="match status" value="1"/>
</dbReference>
<accession>A0A378IBR9</accession>
<feature type="transmembrane region" description="Helical" evidence="9">
    <location>
        <begin position="439"/>
        <end position="459"/>
    </location>
</feature>
<dbReference type="OrthoDB" id="9757904at2"/>
<dbReference type="Pfam" id="PF00873">
    <property type="entry name" value="ACR_tran"/>
    <property type="match status" value="1"/>
</dbReference>
<evidence type="ECO:0000256" key="9">
    <source>
        <dbReference type="RuleBase" id="RU364070"/>
    </source>
</evidence>
<dbReference type="PANTHER" id="PTHR32063">
    <property type="match status" value="1"/>
</dbReference>
<feature type="transmembrane region" description="Helical" evidence="9">
    <location>
        <begin position="367"/>
        <end position="390"/>
    </location>
</feature>
<dbReference type="SUPFAM" id="SSF82693">
    <property type="entry name" value="Multidrug efflux transporter AcrB pore domain, PN1, PN2, PC1 and PC2 subdomains"/>
    <property type="match status" value="4"/>
</dbReference>
<feature type="transmembrane region" description="Helical" evidence="9">
    <location>
        <begin position="970"/>
        <end position="990"/>
    </location>
</feature>
<keyword evidence="8 9" id="KW-0472">Membrane</keyword>
<evidence type="ECO:0000313" key="11">
    <source>
        <dbReference type="EMBL" id="STX32011.1"/>
    </source>
</evidence>
<dbReference type="Proteomes" id="UP000054735">
    <property type="component" value="Unassembled WGS sequence"/>
</dbReference>
<dbReference type="STRING" id="28083.Lbir_2996"/>
<dbReference type="InterPro" id="IPR027463">
    <property type="entry name" value="AcrB_DN_DC_subdom"/>
</dbReference>
<dbReference type="GO" id="GO:0009636">
    <property type="term" value="P:response to toxic substance"/>
    <property type="evidence" value="ECO:0007669"/>
    <property type="project" value="UniProtKB-ARBA"/>
</dbReference>
<dbReference type="Proteomes" id="UP000255066">
    <property type="component" value="Unassembled WGS sequence"/>
</dbReference>
<sequence length="1038" mass="112936">MIKFFINRPIFAIVIAILMVLIGGICIFILPIAQYPQIVPPQVQVSSQYIGASSSVVADTVTTPLERNINGVEGMIYMSSASTNNGNSVITITFNVGYDIDIAAVDVLNDTNTAMSVLPPDVIQAGLDIQKVSSDMVLVVNLINKNGSMDDAFLSNYADINITPVLYRIFGVGNINNFGLLQYSIRIWLNPDKLASMGISPQEVIQAVQEQNQQAAAGSIGQPPVPKTIPFQYQINTLGQLSEVEQFADIIVRTKENGQIVRLKDIGRVEMGADSYVTTSQFNGKPSASLGIYQLPGANAIDISNNVRKVMHELEKSFPAGMEWTIAYDTTNFVKESLREVVITLFEAIGLVFLVVFIFLQNWRTTLIPCIAIPVSLIGTFILFSIFGFSINTLSLLGLVLAIGLVVDDAIVVVENVEKKLEQGIGNIKEATLLATEEVRGPIIATTLILMAVFIPVAFIPGMTGSLYNQFALAIAFSVALSGINSLSLSPALCGVLLKRKKENKFILFRWFEKGYEALLKRYTIAVRHVLQWRKLVFFIFGLLALAAFLVFKHLPEGFIPEEDQGYFIIVVNGPNGSSLYRTEETVKKVVALMQKTDGVAHVISINGFNIIDTIDEPNTAALFVTLKPWSERTAANLSAQAIIKKTQQQLNQFDDAVIEAINAPAIPGLGTVGGFQLEVEDRNNLGVEALAKAVNQLVDESNKRPELKGVISDLNVDVPQLYLDIDRTKAKAMNVSITNLFVTLQTYLGAYYVNNFTKYGQTYRVMVQAEGDSRAETTDISKLYVKSDSGQMVPLSSLVKIKSINGPYNIPHYNLYTAASVNGAAGPGYTSGQAMNAIEEVAAEVLPKGIAYEWTGITYQQLQAGNIASLIFMLCLVFVFLFLAALYESWTMPFMILLAVPLALLGAGLALLLRSLALDVYAQIGLILLIGLAAKNAILIVEFAKEKREAGASVLDAAIQAATLRMRPILMTAFAFIFGVLPLATATGAGAASRHSIGTTVLGGMLLATILSLLVVPVFYVSIQGLRERWLAKRKTD</sequence>
<dbReference type="Gene3D" id="1.20.1640.10">
    <property type="entry name" value="Multidrug efflux transporter AcrB transmembrane domain"/>
    <property type="match status" value="2"/>
</dbReference>
<dbReference type="Gene3D" id="3.30.2090.10">
    <property type="entry name" value="Multidrug efflux transporter AcrB TolC docking domain, DN and DC subdomains"/>
    <property type="match status" value="2"/>
</dbReference>
<reference evidence="10 12" key="1">
    <citation type="submission" date="2015-11" db="EMBL/GenBank/DDBJ databases">
        <title>Genomic analysis of 38 Legionella species identifies large and diverse effector repertoires.</title>
        <authorList>
            <person name="Burstein D."/>
            <person name="Amaro F."/>
            <person name="Zusman T."/>
            <person name="Lifshitz Z."/>
            <person name="Cohen O."/>
            <person name="Gilbert J.A."/>
            <person name="Pupko T."/>
            <person name="Shuman H.A."/>
            <person name="Segal G."/>
        </authorList>
    </citation>
    <scope>NUCLEOTIDE SEQUENCE [LARGE SCALE GENOMIC DNA]</scope>
    <source>
        <strain evidence="10 12">CDC#1407-AL-14</strain>
    </source>
</reference>
<dbReference type="GO" id="GO:0005886">
    <property type="term" value="C:plasma membrane"/>
    <property type="evidence" value="ECO:0007669"/>
    <property type="project" value="UniProtKB-SubCell"/>
</dbReference>
<feature type="transmembrane region" description="Helical" evidence="9">
    <location>
        <begin position="868"/>
        <end position="888"/>
    </location>
</feature>
<keyword evidence="5 9" id="KW-0997">Cell inner membrane</keyword>
<dbReference type="InterPro" id="IPR001036">
    <property type="entry name" value="Acrflvin-R"/>
</dbReference>
<evidence type="ECO:0000256" key="2">
    <source>
        <dbReference type="ARBA" id="ARBA00010942"/>
    </source>
</evidence>
<dbReference type="SUPFAM" id="SSF82866">
    <property type="entry name" value="Multidrug efflux transporter AcrB transmembrane domain"/>
    <property type="match status" value="2"/>
</dbReference>
<evidence type="ECO:0000256" key="8">
    <source>
        <dbReference type="ARBA" id="ARBA00023136"/>
    </source>
</evidence>
<feature type="transmembrane region" description="Helical" evidence="9">
    <location>
        <begin position="12"/>
        <end position="33"/>
    </location>
</feature>
<dbReference type="PANTHER" id="PTHR32063:SF11">
    <property type="entry name" value="CATION OR DRUG EFFLUX SYSTEM PROTEIN"/>
    <property type="match status" value="1"/>
</dbReference>
<dbReference type="Gene3D" id="3.30.70.1320">
    <property type="entry name" value="Multidrug efflux transporter AcrB pore domain like"/>
    <property type="match status" value="1"/>
</dbReference>
<dbReference type="FunFam" id="1.20.1640.10:FF:000001">
    <property type="entry name" value="Efflux pump membrane transporter"/>
    <property type="match status" value="1"/>
</dbReference>
<keyword evidence="3 9" id="KW-0813">Transport</keyword>
<evidence type="ECO:0000256" key="1">
    <source>
        <dbReference type="ARBA" id="ARBA00004429"/>
    </source>
</evidence>
<dbReference type="EMBL" id="UGNW01000001">
    <property type="protein sequence ID" value="STX32011.1"/>
    <property type="molecule type" value="Genomic_DNA"/>
</dbReference>
<dbReference type="NCBIfam" id="TIGR00915">
    <property type="entry name" value="2A0602"/>
    <property type="match status" value="1"/>
</dbReference>
<comment type="subcellular location">
    <subcellularLocation>
        <location evidence="1 9">Cell inner membrane</location>
        <topology evidence="1 9">Multi-pass membrane protein</topology>
    </subcellularLocation>
</comment>
<reference evidence="11 13" key="2">
    <citation type="submission" date="2018-06" db="EMBL/GenBank/DDBJ databases">
        <authorList>
            <consortium name="Pathogen Informatics"/>
            <person name="Doyle S."/>
        </authorList>
    </citation>
    <scope>NUCLEOTIDE SEQUENCE [LARGE SCALE GENOMIC DNA]</scope>
    <source>
        <strain evidence="11 13">NCTC12437</strain>
    </source>
</reference>
<dbReference type="Gene3D" id="3.30.70.1430">
    <property type="entry name" value="Multidrug efflux transporter AcrB pore domain"/>
    <property type="match status" value="2"/>
</dbReference>
<evidence type="ECO:0000256" key="6">
    <source>
        <dbReference type="ARBA" id="ARBA00022692"/>
    </source>
</evidence>
<feature type="transmembrane region" description="Helical" evidence="9">
    <location>
        <begin position="396"/>
        <end position="418"/>
    </location>
</feature>
<evidence type="ECO:0000256" key="5">
    <source>
        <dbReference type="ARBA" id="ARBA00022519"/>
    </source>
</evidence>
<gene>
    <name evidence="11" type="primary">lmxF_2</name>
    <name evidence="10" type="synonym">lmxF_3</name>
    <name evidence="10" type="ORF">Lbir_2996</name>
    <name evidence="11" type="ORF">NCTC12437_01789</name>
</gene>
<evidence type="ECO:0000313" key="12">
    <source>
        <dbReference type="Proteomes" id="UP000054735"/>
    </source>
</evidence>
<evidence type="ECO:0000313" key="13">
    <source>
        <dbReference type="Proteomes" id="UP000255066"/>
    </source>
</evidence>
<feature type="transmembrane region" description="Helical" evidence="9">
    <location>
        <begin position="471"/>
        <end position="498"/>
    </location>
</feature>
<dbReference type="AlphaFoldDB" id="A0A378IBR9"/>
<dbReference type="GO" id="GO:0015562">
    <property type="term" value="F:efflux transmembrane transporter activity"/>
    <property type="evidence" value="ECO:0007669"/>
    <property type="project" value="InterPro"/>
</dbReference>
<evidence type="ECO:0000256" key="7">
    <source>
        <dbReference type="ARBA" id="ARBA00022989"/>
    </source>
</evidence>
<keyword evidence="6 9" id="KW-0812">Transmembrane</keyword>
<dbReference type="GO" id="GO:0042910">
    <property type="term" value="F:xenobiotic transmembrane transporter activity"/>
    <property type="evidence" value="ECO:0007669"/>
    <property type="project" value="TreeGrafter"/>
</dbReference>
<feature type="transmembrane region" description="Helical" evidence="9">
    <location>
        <begin position="536"/>
        <end position="555"/>
    </location>
</feature>
<proteinExistence type="inferred from homology"/>
<dbReference type="Gene3D" id="3.30.70.1440">
    <property type="entry name" value="Multidrug efflux transporter AcrB pore domain"/>
    <property type="match status" value="1"/>
</dbReference>
<feature type="transmembrane region" description="Helical" evidence="9">
    <location>
        <begin position="341"/>
        <end position="360"/>
    </location>
</feature>
<evidence type="ECO:0000256" key="4">
    <source>
        <dbReference type="ARBA" id="ARBA00022475"/>
    </source>
</evidence>
<feature type="transmembrane region" description="Helical" evidence="9">
    <location>
        <begin position="895"/>
        <end position="915"/>
    </location>
</feature>
<dbReference type="PRINTS" id="PR00702">
    <property type="entry name" value="ACRIFLAVINRP"/>
</dbReference>
<keyword evidence="7 9" id="KW-1133">Transmembrane helix</keyword>
<dbReference type="InterPro" id="IPR004764">
    <property type="entry name" value="MdtF-like"/>
</dbReference>
<feature type="transmembrane region" description="Helical" evidence="9">
    <location>
        <begin position="921"/>
        <end position="942"/>
    </location>
</feature>
<dbReference type="SUPFAM" id="SSF82714">
    <property type="entry name" value="Multidrug efflux transporter AcrB TolC docking domain, DN and DC subdomains"/>
    <property type="match status" value="2"/>
</dbReference>
<evidence type="ECO:0000313" key="10">
    <source>
        <dbReference type="EMBL" id="KTC67748.1"/>
    </source>
</evidence>
<name>A0A378IBR9_9GAMM</name>
<comment type="similarity">
    <text evidence="2 9">Belongs to the resistance-nodulation-cell division (RND) (TC 2.A.6) family.</text>
</comment>
<dbReference type="EMBL" id="LNXT01000049">
    <property type="protein sequence ID" value="KTC67748.1"/>
    <property type="molecule type" value="Genomic_DNA"/>
</dbReference>
<dbReference type="NCBIfam" id="NF000282">
    <property type="entry name" value="RND_permease_1"/>
    <property type="match status" value="1"/>
</dbReference>
<feature type="transmembrane region" description="Helical" evidence="9">
    <location>
        <begin position="1002"/>
        <end position="1024"/>
    </location>
</feature>
<evidence type="ECO:0000256" key="3">
    <source>
        <dbReference type="ARBA" id="ARBA00022448"/>
    </source>
</evidence>
<keyword evidence="4" id="KW-1003">Cell membrane</keyword>
<dbReference type="RefSeq" id="WP_058524992.1">
    <property type="nucleotide sequence ID" value="NZ_CAAAHV010000025.1"/>
</dbReference>
<keyword evidence="12" id="KW-1185">Reference proteome</keyword>
<protein>
    <recommendedName>
        <fullName evidence="9">Efflux pump membrane transporter</fullName>
    </recommendedName>
</protein>
<organism evidence="11 13">
    <name type="scientific">Legionella birminghamensis</name>
    <dbReference type="NCBI Taxonomy" id="28083"/>
    <lineage>
        <taxon>Bacteria</taxon>
        <taxon>Pseudomonadati</taxon>
        <taxon>Pseudomonadota</taxon>
        <taxon>Gammaproteobacteria</taxon>
        <taxon>Legionellales</taxon>
        <taxon>Legionellaceae</taxon>
        <taxon>Legionella</taxon>
    </lineage>
</organism>